<keyword evidence="4" id="KW-1185">Reference proteome</keyword>
<evidence type="ECO:0000259" key="2">
    <source>
        <dbReference type="Pfam" id="PF00391"/>
    </source>
</evidence>
<dbReference type="EMBL" id="LT594323">
    <property type="protein sequence ID" value="SBT38751.1"/>
    <property type="molecule type" value="Genomic_DNA"/>
</dbReference>
<dbReference type="OrthoDB" id="9765468at2"/>
<sequence>MTHTIPAPGATTKSFPKPSELPVPAGAEGWEELYPYHLRFRHSPGADDKFWFCDSQHWPTVFKPFETIGAEFAVKCLGQYNTRHLLIPPANGIEFKVHLGCLYMSPVPVPPEQIPARVPEFERRAGHYFRNWETLLDSWRVKVRATIDEMQALQFEPLPDLVPFEDVLTGKAQDGSEVLLENYDRLIQLCYRNWQYHFEFLNLGYLAYLDFFEFCKTAFPGIADQAIAKMVQGADMELFRPDDELKELATLAVESGLAAAFADTDDVEGTLRRVSAGDGGRAWLARYEAAKEPWFNFTVGNGFYGHDRYWLDHQEIPLGYIKDYIHRLQSGHRIGRPVEELVAERDRIVAEYRELLDPADAAEFDAKHSLAATAYPYVENHNFYIEHWTMGVFWRKVRELGRVLAGAGFWRDAGDLLYLTRNEVREALFDLVTGWAVGSAASGPSYWPDEIERRCRVVEALRTQRPQPALNTPPAEITEPFTMMLYGITTAQVQQWLAGDEEQDASAISGLAASPGVAEGPARVVHDADQLGEVQEGEILVATITAPSWGPIFGRIRATVTDIGGMMSHAAIVCREYGLPAVTGTGTASRTIRTGQRIRVDGDHGRVEVLD</sequence>
<keyword evidence="3" id="KW-0670">Pyruvate</keyword>
<dbReference type="InterPro" id="IPR051549">
    <property type="entry name" value="PEP_Utilizing_Enz"/>
</dbReference>
<name>A0A1A8Z4G9_9ACTN</name>
<evidence type="ECO:0000313" key="4">
    <source>
        <dbReference type="Proteomes" id="UP000199385"/>
    </source>
</evidence>
<dbReference type="Pfam" id="PF00391">
    <property type="entry name" value="PEP-utilizers"/>
    <property type="match status" value="1"/>
</dbReference>
<evidence type="ECO:0000313" key="3">
    <source>
        <dbReference type="EMBL" id="SBT38751.1"/>
    </source>
</evidence>
<dbReference type="InterPro" id="IPR008279">
    <property type="entry name" value="PEP-util_enz_mobile_dom"/>
</dbReference>
<proteinExistence type="predicted"/>
<dbReference type="NCBIfam" id="NF006150">
    <property type="entry name" value="PRK08296.1-2"/>
    <property type="match status" value="1"/>
</dbReference>
<evidence type="ECO:0000256" key="1">
    <source>
        <dbReference type="SAM" id="MobiDB-lite"/>
    </source>
</evidence>
<gene>
    <name evidence="3" type="ORF">GA0070611_0663</name>
</gene>
<dbReference type="Proteomes" id="UP000199385">
    <property type="component" value="Chromosome I"/>
</dbReference>
<keyword evidence="3" id="KW-0808">Transferase</keyword>
<feature type="region of interest" description="Disordered" evidence="1">
    <location>
        <begin position="1"/>
        <end position="21"/>
    </location>
</feature>
<protein>
    <submittedName>
        <fullName evidence="3">Pyruvate, water dikinase</fullName>
    </submittedName>
</protein>
<reference evidence="4" key="1">
    <citation type="submission" date="2016-06" db="EMBL/GenBank/DDBJ databases">
        <authorList>
            <person name="Varghese N."/>
            <person name="Submissions Spin"/>
        </authorList>
    </citation>
    <scope>NUCLEOTIDE SEQUENCE [LARGE SCALE GENOMIC DNA]</scope>
    <source>
        <strain evidence="4">DSM 44815</strain>
    </source>
</reference>
<dbReference type="PANTHER" id="PTHR43615">
    <property type="entry name" value="PHOSPHOENOLPYRUVATE SYNTHASE-RELATED"/>
    <property type="match status" value="1"/>
</dbReference>
<dbReference type="GO" id="GO:0016301">
    <property type="term" value="F:kinase activity"/>
    <property type="evidence" value="ECO:0007669"/>
    <property type="project" value="UniProtKB-KW"/>
</dbReference>
<feature type="domain" description="PEP-utilising enzyme mobile" evidence="2">
    <location>
        <begin position="535"/>
        <end position="605"/>
    </location>
</feature>
<dbReference type="SUPFAM" id="SSF52009">
    <property type="entry name" value="Phosphohistidine domain"/>
    <property type="match status" value="1"/>
</dbReference>
<dbReference type="PATRIC" id="fig|261654.4.peg.672"/>
<dbReference type="Gene3D" id="3.50.30.10">
    <property type="entry name" value="Phosphohistidine domain"/>
    <property type="match status" value="1"/>
</dbReference>
<keyword evidence="3" id="KW-0418">Kinase</keyword>
<dbReference type="RefSeq" id="WP_091657121.1">
    <property type="nucleotide sequence ID" value="NZ_LT594323.1"/>
</dbReference>
<dbReference type="AlphaFoldDB" id="A0A1A8Z4G9"/>
<organism evidence="3 4">
    <name type="scientific">Micromonospora auratinigra</name>
    <dbReference type="NCBI Taxonomy" id="261654"/>
    <lineage>
        <taxon>Bacteria</taxon>
        <taxon>Bacillati</taxon>
        <taxon>Actinomycetota</taxon>
        <taxon>Actinomycetes</taxon>
        <taxon>Micromonosporales</taxon>
        <taxon>Micromonosporaceae</taxon>
        <taxon>Micromonospora</taxon>
    </lineage>
</organism>
<accession>A0A1A8Z4G9</accession>
<dbReference type="STRING" id="261654.GA0070611_0663"/>
<dbReference type="NCBIfam" id="NF006153">
    <property type="entry name" value="PRK08296.1-5"/>
    <property type="match status" value="1"/>
</dbReference>
<dbReference type="PANTHER" id="PTHR43615:SF1">
    <property type="entry name" value="PPDK_N DOMAIN-CONTAINING PROTEIN"/>
    <property type="match status" value="1"/>
</dbReference>
<dbReference type="InterPro" id="IPR036637">
    <property type="entry name" value="Phosphohistidine_dom_sf"/>
</dbReference>